<proteinExistence type="predicted"/>
<feature type="compositionally biased region" description="Basic and acidic residues" evidence="1">
    <location>
        <begin position="1569"/>
        <end position="1580"/>
    </location>
</feature>
<evidence type="ECO:0000256" key="1">
    <source>
        <dbReference type="SAM" id="MobiDB-lite"/>
    </source>
</evidence>
<evidence type="ECO:0000259" key="2">
    <source>
        <dbReference type="Pfam" id="PF10350"/>
    </source>
</evidence>
<dbReference type="InterPro" id="IPR016024">
    <property type="entry name" value="ARM-type_fold"/>
</dbReference>
<evidence type="ECO:0000313" key="3">
    <source>
        <dbReference type="EMBL" id="KAK8899553.1"/>
    </source>
</evidence>
<gene>
    <name evidence="3" type="ORF">M9Y10_001869</name>
</gene>
<dbReference type="Pfam" id="PF10350">
    <property type="entry name" value="DUF2428"/>
    <property type="match status" value="1"/>
</dbReference>
<sequence length="1580" mass="180950">MDDDNLQQVIESCIRCGNNISGRSLNHLSSSIRRWVERSPSELLSIIQTTLIEYDSQIVPTRILLSISNDLQGIDVQCFKEIVQSVISKSTNCIQSFSVISLIHNAVFILPVYSLSETEATQLANNIINIVPNTLHQNESIQVIATALSQFMKKWANSLTNPEILASSLFTLLSDNSFTYATLSLLCQSIVSLILSNKILGDVNLKELIEDLTHHKQTVLDQFTPVSNVNFIDYALRTLPLSAQYQLVGTVIFSLSPEKLNQVANRFSLLSNYIKTPPTDELTRICFYHLLSAVLKATSKQITPKALNMCCNALLKHAETQDHANRHAIKTCFGYLLQCSAHTQNPNKFNEMLFQRILALSPKSVLRQDALPLIIPCVPFSCITIEFFQYLLSLFDKQGSLAMKCIIEVYKNFDVPLEYSTLLFKKLDSMSAPIRTSNLEYLLRGDAKIISKIKEHAINCKEIDENRRLTLLLSTSSFESKVGKNMVVSVSLLKSAIHSWDFEVRMSAIQLLYGQYAIGNEERLAILKDTIPRVFVYCDLKFSKQLERCLDNIVRSLDNNSNSSNCKIFIKSLMSEIQPLLRPYQSGVKKSYIIGLIMTIWRTKPLYLLTKKLTKQLILGLFESSYALRDQFFTLLLFIVRTSANNEAAKSIVKAVINKESEFVTDLIDKNKDSPRFRESDGAARLIALLDIIQKEKPLDFYISEMWIEYLNGSNDSIPSHFPLSVILHILKSNIQNVKVRFFIDKLLPYIIQLITDSLSFMSVEANVEVIPIQQIRNDNPPESQLHSSVNKSWLAVRQSLNIITCIINHYFEEIPKKLVEQIGDTLFRFLIESRHFSTVYYAHLTFQSLCTRCYIRDDCNKFPEKWTYLLLKTADSFSSADHKASDGFVQTATALIHSEPSHLFGSQRVIYHLLLHFCFSSIDNPTAENQLRSALLLTEAIAKDKPTQVNIEPYESQLLMSVFTLYTTQMSYEMRCTANHCLTSLLLKHTERGRKNDQKELDNVAHRELFQSVNGIYDFFIDHLSVDQSDVAYVILQIILIMKPFPQETLFAKIAELKSCRYSHVRRAAARAVLIVIPPNLVDSYAQKCLNELVNRASLPTTPKPKDDDGDKSKEKEKTQKEEKSQDEKEKEKKDDKNEDEKVTPFSSASSSSFNINSNASSNIDVINNNEDDEDDGHDVTESRTNTIDGILLQIEQLCREFSSIKQLLLPQVEDICKTSIKNHITDYIQIYAVISLAREFNCLYLLKPMLLVLFRKRKEMHLMERPLGHQILRATFSVISDEEKAEVLSTNDFGTIFHLIIHILSNKEEISPLIQPLLVNLYLTDKNQEISDYLPSLLSSPTEEQKEQYLQIIYSSQTGQLEDERFESMLNLAPLFVNNAKEVLSHFSQYARFVDRSDSNVLLSISQMMLHFHEQLFNSFDPENENLTHWKIALRILSDENSSIRFPCCKALSFHIHLPSNQQQQTSNNNNNNEIKNTNLQIDLCEFDLVEQIYRLIGRKKSVLEEILQELKEFKEDEGDTHFKKEPTPFLLPSSFHVQLIKQILREMSQNSAPFSDDYTEEDDSDDKEKQREEDKKK</sequence>
<protein>
    <recommendedName>
        <fullName evidence="2">DUF2428 domain-containing protein</fullName>
    </recommendedName>
</protein>
<feature type="compositionally biased region" description="Basic and acidic residues" evidence="1">
    <location>
        <begin position="1105"/>
        <end position="1144"/>
    </location>
</feature>
<feature type="compositionally biased region" description="Low complexity" evidence="1">
    <location>
        <begin position="1147"/>
        <end position="1170"/>
    </location>
</feature>
<reference evidence="3 4" key="1">
    <citation type="submission" date="2024-04" db="EMBL/GenBank/DDBJ databases">
        <title>Tritrichomonas musculus Genome.</title>
        <authorList>
            <person name="Alves-Ferreira E."/>
            <person name="Grigg M."/>
            <person name="Lorenzi H."/>
            <person name="Galac M."/>
        </authorList>
    </citation>
    <scope>NUCLEOTIDE SEQUENCE [LARGE SCALE GENOMIC DNA]</scope>
    <source>
        <strain evidence="3 4">EAF2021</strain>
    </source>
</reference>
<evidence type="ECO:0000313" key="4">
    <source>
        <dbReference type="Proteomes" id="UP001470230"/>
    </source>
</evidence>
<comment type="caution">
    <text evidence="3">The sequence shown here is derived from an EMBL/GenBank/DDBJ whole genome shotgun (WGS) entry which is preliminary data.</text>
</comment>
<organism evidence="3 4">
    <name type="scientific">Tritrichomonas musculus</name>
    <dbReference type="NCBI Taxonomy" id="1915356"/>
    <lineage>
        <taxon>Eukaryota</taxon>
        <taxon>Metamonada</taxon>
        <taxon>Parabasalia</taxon>
        <taxon>Tritrichomonadida</taxon>
        <taxon>Tritrichomonadidae</taxon>
        <taxon>Tritrichomonas</taxon>
    </lineage>
</organism>
<dbReference type="SUPFAM" id="SSF48371">
    <property type="entry name" value="ARM repeat"/>
    <property type="match status" value="1"/>
</dbReference>
<feature type="domain" description="DUF2428" evidence="2">
    <location>
        <begin position="789"/>
        <end position="907"/>
    </location>
</feature>
<feature type="region of interest" description="Disordered" evidence="1">
    <location>
        <begin position="1098"/>
        <end position="1183"/>
    </location>
</feature>
<dbReference type="InterPro" id="IPR019442">
    <property type="entry name" value="THADA/TRM732_DUF2428"/>
</dbReference>
<dbReference type="EMBL" id="JAPFFF010000001">
    <property type="protein sequence ID" value="KAK8899553.1"/>
    <property type="molecule type" value="Genomic_DNA"/>
</dbReference>
<accession>A0ABR2L928</accession>
<feature type="region of interest" description="Disordered" evidence="1">
    <location>
        <begin position="1551"/>
        <end position="1580"/>
    </location>
</feature>
<keyword evidence="4" id="KW-1185">Reference proteome</keyword>
<name>A0ABR2L928_9EUKA</name>
<dbReference type="Proteomes" id="UP001470230">
    <property type="component" value="Unassembled WGS sequence"/>
</dbReference>